<dbReference type="InterPro" id="IPR001764">
    <property type="entry name" value="Glyco_hydro_3_N"/>
</dbReference>
<dbReference type="PANTHER" id="PTHR30620:SF16">
    <property type="entry name" value="LYSOSOMAL BETA GLUCOSIDASE"/>
    <property type="match status" value="1"/>
</dbReference>
<evidence type="ECO:0000256" key="1">
    <source>
        <dbReference type="ARBA" id="ARBA00000448"/>
    </source>
</evidence>
<evidence type="ECO:0000256" key="5">
    <source>
        <dbReference type="ARBA" id="ARBA00022801"/>
    </source>
</evidence>
<evidence type="ECO:0000256" key="2">
    <source>
        <dbReference type="ARBA" id="ARBA00005336"/>
    </source>
</evidence>
<accession>A0ABX1KAQ1</accession>
<comment type="similarity">
    <text evidence="2">Belongs to the glycosyl hydrolase 3 family.</text>
</comment>
<evidence type="ECO:0000256" key="3">
    <source>
        <dbReference type="ARBA" id="ARBA00012744"/>
    </source>
</evidence>
<feature type="domain" description="Glycoside hydrolase family 3 N-terminal" evidence="7">
    <location>
        <begin position="96"/>
        <end position="396"/>
    </location>
</feature>
<evidence type="ECO:0000313" key="9">
    <source>
        <dbReference type="Proteomes" id="UP001429745"/>
    </source>
</evidence>
<dbReference type="InterPro" id="IPR017853">
    <property type="entry name" value="GH"/>
</dbReference>
<dbReference type="SUPFAM" id="SSF51445">
    <property type="entry name" value="(Trans)glycosidases"/>
    <property type="match status" value="1"/>
</dbReference>
<dbReference type="SUPFAM" id="SSF52279">
    <property type="entry name" value="Beta-D-glucan exohydrolase, C-terminal domain"/>
    <property type="match status" value="1"/>
</dbReference>
<dbReference type="InterPro" id="IPR036962">
    <property type="entry name" value="Glyco_hydro_3_N_sf"/>
</dbReference>
<evidence type="ECO:0000256" key="6">
    <source>
        <dbReference type="ARBA" id="ARBA00023295"/>
    </source>
</evidence>
<dbReference type="PANTHER" id="PTHR30620">
    <property type="entry name" value="PERIPLASMIC BETA-GLUCOSIDASE-RELATED"/>
    <property type="match status" value="1"/>
</dbReference>
<evidence type="ECO:0000256" key="4">
    <source>
        <dbReference type="ARBA" id="ARBA00022729"/>
    </source>
</evidence>
<evidence type="ECO:0000313" key="8">
    <source>
        <dbReference type="EMBL" id="NLP82491.1"/>
    </source>
</evidence>
<dbReference type="GO" id="GO:0016787">
    <property type="term" value="F:hydrolase activity"/>
    <property type="evidence" value="ECO:0007669"/>
    <property type="project" value="UniProtKB-KW"/>
</dbReference>
<sequence>MPAQPAADFAWRDLNGNGRLDPYEDPRLTPAERTADLLPRLSLEEKAGLMFHTVIEAGPDGTLLETPGALSKSPTSTVVLGKRMNHFNVHALGRARDAARWANALQRLAAETPHGIPVTISTDPRHGFFENEGMSFAAGSFSQWPEPIGLATLGEDDIRAFADIARREYLAVGIRMALHPQVDLASEPRWGRQLHTFGSDPERTARAVAAYIEGFQGAAIGAGSVACVTKHFPGGGPQQDGEDAHFPYGREQVYPGGAFDVHLGPFRTAIEAGTAGMMPYYGMPVGLERNGEPIEAVGFGYNRQIVNGLLRDELGFDGIVVTDWELVNDNVAQGQVLPAKAWGVEHLTPAERILTVLDAGCDQFGGEECVDLLVELVRSGRVSESRIDESARRLLELKFRLGLFDDPFVDEDAAEDVVGCDEFRSAGFRAQADAVVVLRNAGRGGSPLLPLAPSADRRVYVEGMRRGEASALGVVVDTPEEADLAVLRIAAPFDPRDDLLFESRFRQGSLEFRPGLIARLSRIAASVPVVLDVTLDRPAILTPLVPLCSVLLATFGTSDAALAAALTGDVVPRGILPFEIPRSMDAVRDSREDVPNDTAHPLFPVGFSVPFPVPATSATRAAAAIAH</sequence>
<dbReference type="Proteomes" id="UP001429745">
    <property type="component" value="Unassembled WGS sequence"/>
</dbReference>
<organism evidence="8 9">
    <name type="scientific">Microbacterium salsuginis</name>
    <dbReference type="NCBI Taxonomy" id="2722803"/>
    <lineage>
        <taxon>Bacteria</taxon>
        <taxon>Bacillati</taxon>
        <taxon>Actinomycetota</taxon>
        <taxon>Actinomycetes</taxon>
        <taxon>Micrococcales</taxon>
        <taxon>Microbacteriaceae</taxon>
        <taxon>Microbacterium</taxon>
    </lineage>
</organism>
<evidence type="ECO:0000259" key="7">
    <source>
        <dbReference type="Pfam" id="PF00933"/>
    </source>
</evidence>
<keyword evidence="5 8" id="KW-0378">Hydrolase</keyword>
<keyword evidence="6" id="KW-0326">Glycosidase</keyword>
<keyword evidence="4" id="KW-0732">Signal</keyword>
<dbReference type="Pfam" id="PF00933">
    <property type="entry name" value="Glyco_hydro_3"/>
    <property type="match status" value="1"/>
</dbReference>
<reference evidence="8 9" key="1">
    <citation type="submission" date="2020-04" db="EMBL/GenBank/DDBJ databases">
        <title>CFH 90308 Microbacterium sp.</title>
        <authorList>
            <person name="Nie G."/>
            <person name="Ming H."/>
            <person name="Xia T."/>
        </authorList>
    </citation>
    <scope>NUCLEOTIDE SEQUENCE [LARGE SCALE GENOMIC DNA]</scope>
    <source>
        <strain evidence="8 9">CFH 90308</strain>
    </source>
</reference>
<comment type="caution">
    <text evidence="8">The sequence shown here is derived from an EMBL/GenBank/DDBJ whole genome shotgun (WGS) entry which is preliminary data.</text>
</comment>
<dbReference type="EMBL" id="JABACI010000001">
    <property type="protein sequence ID" value="NLP82491.1"/>
    <property type="molecule type" value="Genomic_DNA"/>
</dbReference>
<dbReference type="RefSeq" id="WP_168910994.1">
    <property type="nucleotide sequence ID" value="NZ_JABACI010000001.1"/>
</dbReference>
<dbReference type="Gene3D" id="3.20.20.300">
    <property type="entry name" value="Glycoside hydrolase, family 3, N-terminal domain"/>
    <property type="match status" value="1"/>
</dbReference>
<comment type="catalytic activity">
    <reaction evidence="1">
        <text>Hydrolysis of terminal, non-reducing beta-D-glucosyl residues with release of beta-D-glucose.</text>
        <dbReference type="EC" id="3.2.1.21"/>
    </reaction>
</comment>
<keyword evidence="9" id="KW-1185">Reference proteome</keyword>
<dbReference type="PRINTS" id="PR00133">
    <property type="entry name" value="GLHYDRLASE3"/>
</dbReference>
<protein>
    <recommendedName>
        <fullName evidence="3">beta-glucosidase</fullName>
        <ecNumber evidence="3">3.2.1.21</ecNumber>
    </recommendedName>
</protein>
<gene>
    <name evidence="8" type="ORF">HF576_01385</name>
</gene>
<dbReference type="Gene3D" id="3.40.50.1700">
    <property type="entry name" value="Glycoside hydrolase family 3 C-terminal domain"/>
    <property type="match status" value="1"/>
</dbReference>
<dbReference type="InterPro" id="IPR051915">
    <property type="entry name" value="Cellulose_Degrad_GH3"/>
</dbReference>
<dbReference type="EC" id="3.2.1.21" evidence="3"/>
<dbReference type="InterPro" id="IPR036881">
    <property type="entry name" value="Glyco_hydro_3_C_sf"/>
</dbReference>
<name>A0ABX1KAQ1_9MICO</name>
<proteinExistence type="inferred from homology"/>